<dbReference type="EMBL" id="CABDUW010000057">
    <property type="protein sequence ID" value="VTJ55903.1"/>
    <property type="molecule type" value="Genomic_DNA"/>
</dbReference>
<accession>A0A5E4AEU4</accession>
<reference evidence="2" key="1">
    <citation type="submission" date="2019-04" db="EMBL/GenBank/DDBJ databases">
        <authorList>
            <person name="Alioto T."/>
            <person name="Alioto T."/>
        </authorList>
    </citation>
    <scope>NUCLEOTIDE SEQUENCE [LARGE SCALE GENOMIC DNA]</scope>
</reference>
<evidence type="ECO:0000313" key="3">
    <source>
        <dbReference type="Proteomes" id="UP000335636"/>
    </source>
</evidence>
<evidence type="ECO:0000313" key="2">
    <source>
        <dbReference type="EMBL" id="VTJ55903.1"/>
    </source>
</evidence>
<proteinExistence type="predicted"/>
<organism evidence="2 3">
    <name type="scientific">Marmota monax</name>
    <name type="common">Woodchuck</name>
    <dbReference type="NCBI Taxonomy" id="9995"/>
    <lineage>
        <taxon>Eukaryota</taxon>
        <taxon>Metazoa</taxon>
        <taxon>Chordata</taxon>
        <taxon>Craniata</taxon>
        <taxon>Vertebrata</taxon>
        <taxon>Euteleostomi</taxon>
        <taxon>Mammalia</taxon>
        <taxon>Eutheria</taxon>
        <taxon>Euarchontoglires</taxon>
        <taxon>Glires</taxon>
        <taxon>Rodentia</taxon>
        <taxon>Sciuromorpha</taxon>
        <taxon>Sciuridae</taxon>
        <taxon>Xerinae</taxon>
        <taxon>Marmotini</taxon>
        <taxon>Marmota</taxon>
    </lineage>
</organism>
<dbReference type="Proteomes" id="UP000335636">
    <property type="component" value="Unassembled WGS sequence"/>
</dbReference>
<comment type="caution">
    <text evidence="2">The sequence shown here is derived from an EMBL/GenBank/DDBJ whole genome shotgun (WGS) entry which is preliminary data.</text>
</comment>
<sequence>MPHALVPADLPWSEYSVFESVRGPHPAALRRHHQHCDPTRGALGLSTGAGHRALEQDPKPEVPVHARLLQRLAESPLNTSAGRQDFTRLPRRSPRCYLPTAQRHRLAPHLTRPPTSPASPTSLDTLRWKQAATILTQHSPHIMWGQFRTPLWYLSPAHHAHGVPGRGNTAALQGPPEGLW</sequence>
<gene>
    <name evidence="2" type="ORF">MONAX_5E030505</name>
</gene>
<name>A0A5E4AEU4_MARMO</name>
<keyword evidence="3" id="KW-1185">Reference proteome</keyword>
<feature type="region of interest" description="Disordered" evidence="1">
    <location>
        <begin position="160"/>
        <end position="180"/>
    </location>
</feature>
<evidence type="ECO:0000256" key="1">
    <source>
        <dbReference type="SAM" id="MobiDB-lite"/>
    </source>
</evidence>
<dbReference type="AlphaFoldDB" id="A0A5E4AEU4"/>
<protein>
    <submittedName>
        <fullName evidence="2">Uncharacterized protein</fullName>
    </submittedName>
</protein>